<accession>A0ABM5Y554</accession>
<dbReference type="GeneID" id="83585192"/>
<evidence type="ECO:0000313" key="2">
    <source>
        <dbReference type="Proteomes" id="UP000067422"/>
    </source>
</evidence>
<dbReference type="RefSeq" id="WP_005447021.1">
    <property type="nucleotide sequence ID" value="NZ_AP031615.1"/>
</dbReference>
<proteinExistence type="predicted"/>
<evidence type="ECO:0000313" key="1">
    <source>
        <dbReference type="EMBL" id="AMG00892.1"/>
    </source>
</evidence>
<dbReference type="Proteomes" id="UP000067422">
    <property type="component" value="Chromosome 2"/>
</dbReference>
<protein>
    <submittedName>
        <fullName evidence="1">Uncharacterized protein</fullName>
    </submittedName>
</protein>
<organism evidence="1 2">
    <name type="scientific">Vibrio harveyi</name>
    <name type="common">Beneckea harveyi</name>
    <dbReference type="NCBI Taxonomy" id="669"/>
    <lineage>
        <taxon>Bacteria</taxon>
        <taxon>Pseudomonadati</taxon>
        <taxon>Pseudomonadota</taxon>
        <taxon>Gammaproteobacteria</taxon>
        <taxon>Vibrionales</taxon>
        <taxon>Vibrionaceae</taxon>
        <taxon>Vibrio</taxon>
    </lineage>
</organism>
<name>A0ABM5Y554_VIBHA</name>
<keyword evidence="2" id="KW-1185">Reference proteome</keyword>
<dbReference type="EMBL" id="CP014039">
    <property type="protein sequence ID" value="AMG00892.1"/>
    <property type="molecule type" value="Genomic_DNA"/>
</dbReference>
<sequence>MSKLLLFIGENEQFDKDTVVQQIRKIVGVRNDKEGNFIGSVFEAEYAVNNESYIVRLSDDLETITVDGIDDNSLDFVLQLKTLLMIPLQVVDMDYSFHLELANVNSLVQLKEEIRKGV</sequence>
<gene>
    <name evidence="1" type="ORF">AL538_24835</name>
</gene>
<reference evidence="1" key="1">
    <citation type="submission" date="2018-01" db="EMBL/GenBank/DDBJ databases">
        <title>FDA dAtabase for Regulatory Grade micrObial Sequences (FDA-ARGOS): Supporting development and validation of Infectious Disease Dx tests.</title>
        <authorList>
            <person name="Hoffmann M."/>
            <person name="Allard M."/>
            <person name="Evans P."/>
            <person name="Brown E."/>
            <person name="Tallon L."/>
            <person name="Sadzewicz L."/>
            <person name="Sengamalay N."/>
            <person name="Ott S."/>
            <person name="Godinez A."/>
            <person name="Nagaraj S."/>
            <person name="Vyas G."/>
            <person name="Aluvathingal J."/>
            <person name="Nadendla S."/>
            <person name="Geyer C."/>
            <person name="Sichtig H."/>
        </authorList>
    </citation>
    <scope>NUCLEOTIDE SEQUENCE</scope>
    <source>
        <strain evidence="1">FDAARGOS_107</strain>
    </source>
</reference>